<reference evidence="1 2" key="1">
    <citation type="journal article" date="2022" name="Allergy">
        <title>Genome assembly and annotation of Periplaneta americana reveal a comprehensive cockroach allergen profile.</title>
        <authorList>
            <person name="Wang L."/>
            <person name="Xiong Q."/>
            <person name="Saelim N."/>
            <person name="Wang L."/>
            <person name="Nong W."/>
            <person name="Wan A.T."/>
            <person name="Shi M."/>
            <person name="Liu X."/>
            <person name="Cao Q."/>
            <person name="Hui J.H.L."/>
            <person name="Sookrung N."/>
            <person name="Leung T.F."/>
            <person name="Tungtrongchitr A."/>
            <person name="Tsui S.K.W."/>
        </authorList>
    </citation>
    <scope>NUCLEOTIDE SEQUENCE [LARGE SCALE GENOMIC DNA]</scope>
    <source>
        <strain evidence="1">PWHHKU_190912</strain>
    </source>
</reference>
<dbReference type="Proteomes" id="UP001148838">
    <property type="component" value="Unassembled WGS sequence"/>
</dbReference>
<dbReference type="EMBL" id="JAJSOF020000003">
    <property type="protein sequence ID" value="KAJ4449817.1"/>
    <property type="molecule type" value="Genomic_DNA"/>
</dbReference>
<accession>A0ABQ8TSZ7</accession>
<comment type="caution">
    <text evidence="1">The sequence shown here is derived from an EMBL/GenBank/DDBJ whole genome shotgun (WGS) entry which is preliminary data.</text>
</comment>
<proteinExistence type="predicted"/>
<protein>
    <submittedName>
        <fullName evidence="1">Uncharacterized protein</fullName>
    </submittedName>
</protein>
<sequence>MRKRKCMFTTALQERYTFVKKMLTNCDVRCTICNTKFSVSHGGRETLSNIKIKQHKNAEIATASSRSVTSFFWYNFSNRL</sequence>
<evidence type="ECO:0000313" key="1">
    <source>
        <dbReference type="EMBL" id="KAJ4449817.1"/>
    </source>
</evidence>
<gene>
    <name evidence="1" type="ORF">ANN_01223</name>
</gene>
<name>A0ABQ8TSZ7_PERAM</name>
<keyword evidence="2" id="KW-1185">Reference proteome</keyword>
<organism evidence="1 2">
    <name type="scientific">Periplaneta americana</name>
    <name type="common">American cockroach</name>
    <name type="synonym">Blatta americana</name>
    <dbReference type="NCBI Taxonomy" id="6978"/>
    <lineage>
        <taxon>Eukaryota</taxon>
        <taxon>Metazoa</taxon>
        <taxon>Ecdysozoa</taxon>
        <taxon>Arthropoda</taxon>
        <taxon>Hexapoda</taxon>
        <taxon>Insecta</taxon>
        <taxon>Pterygota</taxon>
        <taxon>Neoptera</taxon>
        <taxon>Polyneoptera</taxon>
        <taxon>Dictyoptera</taxon>
        <taxon>Blattodea</taxon>
        <taxon>Blattoidea</taxon>
        <taxon>Blattidae</taxon>
        <taxon>Blattinae</taxon>
        <taxon>Periplaneta</taxon>
    </lineage>
</organism>
<evidence type="ECO:0000313" key="2">
    <source>
        <dbReference type="Proteomes" id="UP001148838"/>
    </source>
</evidence>